<comment type="caution">
    <text evidence="1">The sequence shown here is derived from an EMBL/GenBank/DDBJ whole genome shotgun (WGS) entry which is preliminary data.</text>
</comment>
<evidence type="ECO:0000313" key="1">
    <source>
        <dbReference type="EMBL" id="CAG8650440.1"/>
    </source>
</evidence>
<sequence>MFAEKFIVENLEQYVIASSVSVVTISGPNQEFEADEIPLSAHINAFNIIHLLVLNMFL</sequence>
<evidence type="ECO:0000313" key="2">
    <source>
        <dbReference type="Proteomes" id="UP000789405"/>
    </source>
</evidence>
<organism evidence="1 2">
    <name type="scientific">Dentiscutata erythropus</name>
    <dbReference type="NCBI Taxonomy" id="1348616"/>
    <lineage>
        <taxon>Eukaryota</taxon>
        <taxon>Fungi</taxon>
        <taxon>Fungi incertae sedis</taxon>
        <taxon>Mucoromycota</taxon>
        <taxon>Glomeromycotina</taxon>
        <taxon>Glomeromycetes</taxon>
        <taxon>Diversisporales</taxon>
        <taxon>Gigasporaceae</taxon>
        <taxon>Dentiscutata</taxon>
    </lineage>
</organism>
<dbReference type="Proteomes" id="UP000789405">
    <property type="component" value="Unassembled WGS sequence"/>
</dbReference>
<proteinExistence type="predicted"/>
<dbReference type="OrthoDB" id="2466733at2759"/>
<keyword evidence="2" id="KW-1185">Reference proteome</keyword>
<protein>
    <submittedName>
        <fullName evidence="1">17503_t:CDS:1</fullName>
    </submittedName>
</protein>
<accession>A0A9N9H6A8</accession>
<reference evidence="1" key="1">
    <citation type="submission" date="2021-06" db="EMBL/GenBank/DDBJ databases">
        <authorList>
            <person name="Kallberg Y."/>
            <person name="Tangrot J."/>
            <person name="Rosling A."/>
        </authorList>
    </citation>
    <scope>NUCLEOTIDE SEQUENCE</scope>
    <source>
        <strain evidence="1">MA453B</strain>
    </source>
</reference>
<dbReference type="EMBL" id="CAJVPY010005787">
    <property type="protein sequence ID" value="CAG8650440.1"/>
    <property type="molecule type" value="Genomic_DNA"/>
</dbReference>
<name>A0A9N9H6A8_9GLOM</name>
<dbReference type="AlphaFoldDB" id="A0A9N9H6A8"/>
<gene>
    <name evidence="1" type="ORF">DERYTH_LOCUS10153</name>
</gene>